<dbReference type="GeneID" id="78773811"/>
<dbReference type="KEGG" id="crq:GCK72_004145"/>
<dbReference type="RefSeq" id="XP_053588689.1">
    <property type="nucleotide sequence ID" value="XM_053724495.1"/>
</dbReference>
<sequence>MRLPVGLQLKIEEIQQVTNIHILQKSLISLLDAPFKRLNAIINNDDDFESPILKEARHLRVFENLPYQIRPPVVLNLQNLNFYKISRIENSWSVEDFLLVIKNWVESGKKVGSCYIFGTSELVKNNILGKIREVYKDTETGNAFISIPTRFNNQVKVSIEKGKVLNRWDVKFEVLPIEQTSQ</sequence>
<dbReference type="PANTHER" id="PTHR31379">
    <property type="entry name" value="F-BOX C PROTEIN-RELATED-RELATED"/>
    <property type="match status" value="1"/>
</dbReference>
<dbReference type="CTD" id="78773811"/>
<protein>
    <recommendedName>
        <fullName evidence="3">F-box associated domain-containing protein</fullName>
    </recommendedName>
</protein>
<reference evidence="1 2" key="1">
    <citation type="submission" date="2019-12" db="EMBL/GenBank/DDBJ databases">
        <title>Chromosome-level assembly of the Caenorhabditis remanei genome.</title>
        <authorList>
            <person name="Teterina A.A."/>
            <person name="Willis J.H."/>
            <person name="Phillips P.C."/>
        </authorList>
    </citation>
    <scope>NUCLEOTIDE SEQUENCE [LARGE SCALE GENOMIC DNA]</scope>
    <source>
        <strain evidence="1 2">PX506</strain>
        <tissue evidence="1">Whole organism</tissue>
    </source>
</reference>
<dbReference type="AlphaFoldDB" id="A0A6A5H8X8"/>
<dbReference type="EMBL" id="WUAV01000002">
    <property type="protein sequence ID" value="KAF1764198.1"/>
    <property type="molecule type" value="Genomic_DNA"/>
</dbReference>
<organism evidence="1 2">
    <name type="scientific">Caenorhabditis remanei</name>
    <name type="common">Caenorhabditis vulgaris</name>
    <dbReference type="NCBI Taxonomy" id="31234"/>
    <lineage>
        <taxon>Eukaryota</taxon>
        <taxon>Metazoa</taxon>
        <taxon>Ecdysozoa</taxon>
        <taxon>Nematoda</taxon>
        <taxon>Chromadorea</taxon>
        <taxon>Rhabditida</taxon>
        <taxon>Rhabditina</taxon>
        <taxon>Rhabditomorpha</taxon>
        <taxon>Rhabditoidea</taxon>
        <taxon>Rhabditidae</taxon>
        <taxon>Peloderinae</taxon>
        <taxon>Caenorhabditis</taxon>
    </lineage>
</organism>
<dbReference type="Proteomes" id="UP000483820">
    <property type="component" value="Chromosome II"/>
</dbReference>
<proteinExistence type="predicted"/>
<evidence type="ECO:0008006" key="3">
    <source>
        <dbReference type="Google" id="ProtNLM"/>
    </source>
</evidence>
<gene>
    <name evidence="1" type="ORF">GCK72_004145</name>
</gene>
<evidence type="ECO:0000313" key="2">
    <source>
        <dbReference type="Proteomes" id="UP000483820"/>
    </source>
</evidence>
<accession>A0A6A5H8X8</accession>
<name>A0A6A5H8X8_CAERE</name>
<dbReference type="InterPro" id="IPR021942">
    <property type="entry name" value="DUF3557"/>
</dbReference>
<comment type="caution">
    <text evidence="1">The sequence shown here is derived from an EMBL/GenBank/DDBJ whole genome shotgun (WGS) entry which is preliminary data.</text>
</comment>
<dbReference type="Pfam" id="PF12078">
    <property type="entry name" value="DUF3557"/>
    <property type="match status" value="1"/>
</dbReference>
<evidence type="ECO:0000313" key="1">
    <source>
        <dbReference type="EMBL" id="KAF1764198.1"/>
    </source>
</evidence>
<dbReference type="PANTHER" id="PTHR31379:SF1">
    <property type="entry name" value="F-BOX C PROTEIN-RELATED"/>
    <property type="match status" value="1"/>
</dbReference>